<organism evidence="1 2">
    <name type="scientific">Gymnopus androsaceus JB14</name>
    <dbReference type="NCBI Taxonomy" id="1447944"/>
    <lineage>
        <taxon>Eukaryota</taxon>
        <taxon>Fungi</taxon>
        <taxon>Dikarya</taxon>
        <taxon>Basidiomycota</taxon>
        <taxon>Agaricomycotina</taxon>
        <taxon>Agaricomycetes</taxon>
        <taxon>Agaricomycetidae</taxon>
        <taxon>Agaricales</taxon>
        <taxon>Marasmiineae</taxon>
        <taxon>Omphalotaceae</taxon>
        <taxon>Gymnopus</taxon>
    </lineage>
</organism>
<evidence type="ECO:0000313" key="2">
    <source>
        <dbReference type="Proteomes" id="UP000799118"/>
    </source>
</evidence>
<gene>
    <name evidence="1" type="ORF">BT96DRAFT_1000912</name>
</gene>
<dbReference type="Proteomes" id="UP000799118">
    <property type="component" value="Unassembled WGS sequence"/>
</dbReference>
<name>A0A6A4H2G3_9AGAR</name>
<dbReference type="AlphaFoldDB" id="A0A6A4H2G3"/>
<proteinExistence type="predicted"/>
<evidence type="ECO:0000313" key="1">
    <source>
        <dbReference type="EMBL" id="KAE9391858.1"/>
    </source>
</evidence>
<dbReference type="EMBL" id="ML769611">
    <property type="protein sequence ID" value="KAE9391858.1"/>
    <property type="molecule type" value="Genomic_DNA"/>
</dbReference>
<keyword evidence="2" id="KW-1185">Reference proteome</keyword>
<accession>A0A6A4H2G3</accession>
<sequence length="86" mass="9295">MLAKDTDIYHLACPASPPHYPFNAFKTVKTSFMVTQPKSTPLTSNYVYCDPPTSSKPQLTLALNALLPSLNSSSSSSCSQQLTNTP</sequence>
<reference evidence="1" key="1">
    <citation type="journal article" date="2019" name="Environ. Microbiol.">
        <title>Fungal ecological strategies reflected in gene transcription - a case study of two litter decomposers.</title>
        <authorList>
            <person name="Barbi F."/>
            <person name="Kohler A."/>
            <person name="Barry K."/>
            <person name="Baskaran P."/>
            <person name="Daum C."/>
            <person name="Fauchery L."/>
            <person name="Ihrmark K."/>
            <person name="Kuo A."/>
            <person name="LaButti K."/>
            <person name="Lipzen A."/>
            <person name="Morin E."/>
            <person name="Grigoriev I.V."/>
            <person name="Henrissat B."/>
            <person name="Lindahl B."/>
            <person name="Martin F."/>
        </authorList>
    </citation>
    <scope>NUCLEOTIDE SEQUENCE</scope>
    <source>
        <strain evidence="1">JB14</strain>
    </source>
</reference>
<protein>
    <submittedName>
        <fullName evidence="1">Uncharacterized protein</fullName>
    </submittedName>
</protein>